<proteinExistence type="predicted"/>
<organism evidence="1 2">
    <name type="scientific">Smallanthus sonchifolius</name>
    <dbReference type="NCBI Taxonomy" id="185202"/>
    <lineage>
        <taxon>Eukaryota</taxon>
        <taxon>Viridiplantae</taxon>
        <taxon>Streptophyta</taxon>
        <taxon>Embryophyta</taxon>
        <taxon>Tracheophyta</taxon>
        <taxon>Spermatophyta</taxon>
        <taxon>Magnoliopsida</taxon>
        <taxon>eudicotyledons</taxon>
        <taxon>Gunneridae</taxon>
        <taxon>Pentapetalae</taxon>
        <taxon>asterids</taxon>
        <taxon>campanulids</taxon>
        <taxon>Asterales</taxon>
        <taxon>Asteraceae</taxon>
        <taxon>Asteroideae</taxon>
        <taxon>Heliantheae alliance</taxon>
        <taxon>Millerieae</taxon>
        <taxon>Smallanthus</taxon>
    </lineage>
</organism>
<comment type="caution">
    <text evidence="1">The sequence shown here is derived from an EMBL/GenBank/DDBJ whole genome shotgun (WGS) entry which is preliminary data.</text>
</comment>
<keyword evidence="2" id="KW-1185">Reference proteome</keyword>
<dbReference type="Proteomes" id="UP001056120">
    <property type="component" value="Linkage Group LG10"/>
</dbReference>
<protein>
    <submittedName>
        <fullName evidence="1">Uncharacterized protein</fullName>
    </submittedName>
</protein>
<reference evidence="2" key="1">
    <citation type="journal article" date="2022" name="Mol. Ecol. Resour.">
        <title>The genomes of chicory, endive, great burdock and yacon provide insights into Asteraceae palaeo-polyploidization history and plant inulin production.</title>
        <authorList>
            <person name="Fan W."/>
            <person name="Wang S."/>
            <person name="Wang H."/>
            <person name="Wang A."/>
            <person name="Jiang F."/>
            <person name="Liu H."/>
            <person name="Zhao H."/>
            <person name="Xu D."/>
            <person name="Zhang Y."/>
        </authorList>
    </citation>
    <scope>NUCLEOTIDE SEQUENCE [LARGE SCALE GENOMIC DNA]</scope>
    <source>
        <strain evidence="2">cv. Yunnan</strain>
    </source>
</reference>
<reference evidence="1 2" key="2">
    <citation type="journal article" date="2022" name="Mol. Ecol. Resour.">
        <title>The genomes of chicory, endive, great burdock and yacon provide insights into Asteraceae paleo-polyploidization history and plant inulin production.</title>
        <authorList>
            <person name="Fan W."/>
            <person name="Wang S."/>
            <person name="Wang H."/>
            <person name="Wang A."/>
            <person name="Jiang F."/>
            <person name="Liu H."/>
            <person name="Zhao H."/>
            <person name="Xu D."/>
            <person name="Zhang Y."/>
        </authorList>
    </citation>
    <scope>NUCLEOTIDE SEQUENCE [LARGE SCALE GENOMIC DNA]</scope>
    <source>
        <strain evidence="2">cv. Yunnan</strain>
        <tissue evidence="1">Leaves</tissue>
    </source>
</reference>
<evidence type="ECO:0000313" key="1">
    <source>
        <dbReference type="EMBL" id="KAI3800863.1"/>
    </source>
</evidence>
<dbReference type="EMBL" id="CM042027">
    <property type="protein sequence ID" value="KAI3800863.1"/>
    <property type="molecule type" value="Genomic_DNA"/>
</dbReference>
<evidence type="ECO:0000313" key="2">
    <source>
        <dbReference type="Proteomes" id="UP001056120"/>
    </source>
</evidence>
<name>A0ACB9HZH9_9ASTR</name>
<sequence>MVHPPSSPTAQLTQQFLSSVLSQRGPSSLPYSEDVKWLIRQHLLSLYETYPSLHPKTAIFNHNDGRSVNLLQSDGTVPMVFQNVTYNIPVVIWLMETYPRHPPLVFVNPTRDMIIKRQHAFVNPSGLVSIPYLQNWVYPSSNLVDLARNLTHYFGLDPPLYSQRRPNPNPNPNLSQNPSFNSSMVSPSGSNSAGSIRPAIPPRTYPPSPYGSGRIPPPSPSPSPPLGSATEDPGEVYRRNAINKLVETVHIDVQELRKKRESEMEGMFTAQAVLRQREDVILKGLREMQYEKEALEQQLQMVLMNTDVLEGWVRENEGKLGGNAGNVNADDAFEPSDLLSKQMLESTSSDLAIEDAIYAMDKAVQDGSIPFDLYLRNVRLLSREQFFHRATSAKVRAAQMQSQITSMASRAPPYAV</sequence>
<accession>A0ACB9HZH9</accession>
<gene>
    <name evidence="1" type="ORF">L1987_28962</name>
</gene>